<keyword evidence="1" id="KW-0677">Repeat</keyword>
<dbReference type="Pfam" id="PF13432">
    <property type="entry name" value="TPR_16"/>
    <property type="match status" value="4"/>
</dbReference>
<feature type="repeat" description="TPR" evidence="3">
    <location>
        <begin position="712"/>
        <end position="745"/>
    </location>
</feature>
<evidence type="ECO:0000256" key="1">
    <source>
        <dbReference type="ARBA" id="ARBA00022737"/>
    </source>
</evidence>
<evidence type="ECO:0000256" key="3">
    <source>
        <dbReference type="PROSITE-ProRule" id="PRU00339"/>
    </source>
</evidence>
<feature type="chain" id="PRO_5023081269" evidence="4">
    <location>
        <begin position="26"/>
        <end position="824"/>
    </location>
</feature>
<dbReference type="Gene3D" id="1.25.40.10">
    <property type="entry name" value="Tetratricopeptide repeat domain"/>
    <property type="match status" value="8"/>
</dbReference>
<comment type="caution">
    <text evidence="5">The sequence shown here is derived from an EMBL/GenBank/DDBJ whole genome shotgun (WGS) entry which is preliminary data.</text>
</comment>
<dbReference type="InterPro" id="IPR051012">
    <property type="entry name" value="CellSynth/LPSAsmb/PSIAsmb"/>
</dbReference>
<organism evidence="5 6">
    <name type="scientific">Geothermobacter ehrlichii</name>
    <dbReference type="NCBI Taxonomy" id="213224"/>
    <lineage>
        <taxon>Bacteria</taxon>
        <taxon>Pseudomonadati</taxon>
        <taxon>Thermodesulfobacteriota</taxon>
        <taxon>Desulfuromonadia</taxon>
        <taxon>Desulfuromonadales</taxon>
        <taxon>Geothermobacteraceae</taxon>
        <taxon>Geothermobacter</taxon>
    </lineage>
</organism>
<dbReference type="SMART" id="SM00028">
    <property type="entry name" value="TPR"/>
    <property type="match status" value="12"/>
</dbReference>
<name>A0A5D3WNK2_9BACT</name>
<keyword evidence="6" id="KW-1185">Reference proteome</keyword>
<dbReference type="InterPro" id="IPR013105">
    <property type="entry name" value="TPR_2"/>
</dbReference>
<dbReference type="Pfam" id="PF07719">
    <property type="entry name" value="TPR_2"/>
    <property type="match status" value="1"/>
</dbReference>
<dbReference type="PANTHER" id="PTHR45586">
    <property type="entry name" value="TPR REPEAT-CONTAINING PROTEIN PA4667"/>
    <property type="match status" value="1"/>
</dbReference>
<dbReference type="EMBL" id="VNIB01000001">
    <property type="protein sequence ID" value="TYO99913.1"/>
    <property type="molecule type" value="Genomic_DNA"/>
</dbReference>
<proteinExistence type="predicted"/>
<dbReference type="AlphaFoldDB" id="A0A5D3WNK2"/>
<reference evidence="5 6" key="1">
    <citation type="submission" date="2019-07" db="EMBL/GenBank/DDBJ databases">
        <title>Genomic Encyclopedia of Type Strains, Phase IV (KMG-IV): sequencing the most valuable type-strain genomes for metagenomic binning, comparative biology and taxonomic classification.</title>
        <authorList>
            <person name="Goeker M."/>
        </authorList>
    </citation>
    <scope>NUCLEOTIDE SEQUENCE [LARGE SCALE GENOMIC DNA]</scope>
    <source>
        <strain evidence="5 6">SS015</strain>
    </source>
</reference>
<evidence type="ECO:0000313" key="6">
    <source>
        <dbReference type="Proteomes" id="UP000324159"/>
    </source>
</evidence>
<gene>
    <name evidence="5" type="ORF">EDC39_10173</name>
</gene>
<dbReference type="SUPFAM" id="SSF48452">
    <property type="entry name" value="TPR-like"/>
    <property type="match status" value="3"/>
</dbReference>
<feature type="signal peptide" evidence="4">
    <location>
        <begin position="1"/>
        <end position="25"/>
    </location>
</feature>
<protein>
    <submittedName>
        <fullName evidence="5">Tetratricopeptide repeat protein</fullName>
    </submittedName>
</protein>
<feature type="repeat" description="TPR" evidence="3">
    <location>
        <begin position="160"/>
        <end position="193"/>
    </location>
</feature>
<keyword evidence="2 3" id="KW-0802">TPR repeat</keyword>
<dbReference type="Pfam" id="PF13174">
    <property type="entry name" value="TPR_6"/>
    <property type="match status" value="1"/>
</dbReference>
<evidence type="ECO:0000313" key="5">
    <source>
        <dbReference type="EMBL" id="TYO99913.1"/>
    </source>
</evidence>
<accession>A0A5D3WNK2</accession>
<feature type="repeat" description="TPR" evidence="3">
    <location>
        <begin position="768"/>
        <end position="801"/>
    </location>
</feature>
<sequence length="824" mass="92155">MAMVSLRIVIPLLLSILLAAGPVFAASPEDSLQNLAIERYRQALNVDSDNSMLHYYLGVALLNRGLNGEAVEELRRAYRDLADSVEANYNLALALSRTGDVDSAQIYLNRAEELGAAGQPELYPLASLAFNLALVCLDRDDLAEAEKLLRKVLALGGPQIEARRLLGDIYLRQGRDRLAEQQWQQVLAARPDDETARDYLFTIRFNRGLAALNEKKPVEAETAFRLALATDSQSSLARYYLGYLAYQRQDWEQALSLLRDAAPELPGSARESLNAMVYNCAATLLEQGKPLAARPAVELLADSKTTAVQAHFLAGNIHLALKEYSEARREFQLVLEQQPGNPEAILNLVKADQGAAETLYQAGRRLYRQGDYRAAIDQLQAALAINPNHTMARSYLEQSREDLEQKFRKLLAESRDAMSGGDPQTALERTRQALGLRPDDPVARELERAAVAALGRQIENLLTDAQTLLSAGSDREAEALFRQVLALDPDREEARAGLQQISHERLERVKRYLADGDKALEAGHLAGAREAFRAALALDPTSEEARRGLDRTEAMVASLVGEELQWARRARQTGHLAQAREHYQKALTLSDRADIREELSEFEAQSDHRIRELLTAGDRAMEAQKFAHARSILARAEAIAPEHPEVRRQRAVLEVRVRERVDALLQQAAALQQKQDHAGALAAYRRVLDLEPDSATALAGLRRERADLKKQLAGLLTAGEKAIGRGDYQEAEARLRQALALDPYSTATKEKLKRLRELRRTGLTPKDVPRLYLEGIDLYTRGHYEEAVRTWRQVLNLDPDHEKARMNIEKARRKLSQIESFRHD</sequence>
<keyword evidence="4" id="KW-0732">Signal</keyword>
<feature type="repeat" description="TPR" evidence="3">
    <location>
        <begin position="661"/>
        <end position="694"/>
    </location>
</feature>
<dbReference type="PANTHER" id="PTHR45586:SF1">
    <property type="entry name" value="LIPOPOLYSACCHARIDE ASSEMBLY PROTEIN B"/>
    <property type="match status" value="1"/>
</dbReference>
<feature type="repeat" description="TPR" evidence="3">
    <location>
        <begin position="356"/>
        <end position="389"/>
    </location>
</feature>
<dbReference type="InterPro" id="IPR011990">
    <property type="entry name" value="TPR-like_helical_dom_sf"/>
</dbReference>
<feature type="repeat" description="TPR" evidence="3">
    <location>
        <begin position="308"/>
        <end position="341"/>
    </location>
</feature>
<evidence type="ECO:0000256" key="2">
    <source>
        <dbReference type="ARBA" id="ARBA00022803"/>
    </source>
</evidence>
<dbReference type="Pfam" id="PF13181">
    <property type="entry name" value="TPR_8"/>
    <property type="match status" value="1"/>
</dbReference>
<dbReference type="PROSITE" id="PS50005">
    <property type="entry name" value="TPR"/>
    <property type="match status" value="6"/>
</dbReference>
<dbReference type="InterPro" id="IPR019734">
    <property type="entry name" value="TPR_rpt"/>
</dbReference>
<evidence type="ECO:0000256" key="4">
    <source>
        <dbReference type="SAM" id="SignalP"/>
    </source>
</evidence>
<dbReference type="Proteomes" id="UP000324159">
    <property type="component" value="Unassembled WGS sequence"/>
</dbReference>
<dbReference type="PROSITE" id="PS50293">
    <property type="entry name" value="TPR_REGION"/>
    <property type="match status" value="1"/>
</dbReference>